<comment type="catalytic activity">
    <reaction evidence="7">
        <text>a medium-chain fatty acyl-CoA + H2O = a medium-chain fatty acid + CoA + H(+)</text>
        <dbReference type="Rhea" id="RHEA:68184"/>
        <dbReference type="ChEBI" id="CHEBI:15377"/>
        <dbReference type="ChEBI" id="CHEBI:15378"/>
        <dbReference type="ChEBI" id="CHEBI:57287"/>
        <dbReference type="ChEBI" id="CHEBI:59558"/>
        <dbReference type="ChEBI" id="CHEBI:90546"/>
    </reaction>
</comment>
<dbReference type="CDD" id="cd03443">
    <property type="entry name" value="PaaI_thioesterase"/>
    <property type="match status" value="1"/>
</dbReference>
<keyword evidence="10" id="KW-1185">Reference proteome</keyword>
<reference evidence="9 10" key="1">
    <citation type="submission" date="2018-03" db="EMBL/GenBank/DDBJ databases">
        <authorList>
            <person name="Keele B.F."/>
        </authorList>
    </citation>
    <scope>NUCLEOTIDE SEQUENCE [LARGE SCALE GENOMIC DNA]</scope>
    <source>
        <strain evidence="9 10">CeCT 8812</strain>
    </source>
</reference>
<dbReference type="InterPro" id="IPR029069">
    <property type="entry name" value="HotDog_dom_sf"/>
</dbReference>
<dbReference type="Proteomes" id="UP000244932">
    <property type="component" value="Unassembled WGS sequence"/>
</dbReference>
<dbReference type="EMBL" id="OMKW01000001">
    <property type="protein sequence ID" value="SPF28596.1"/>
    <property type="molecule type" value="Genomic_DNA"/>
</dbReference>
<dbReference type="RefSeq" id="WP_108781282.1">
    <property type="nucleotide sequence ID" value="NZ_OMKW01000001.1"/>
</dbReference>
<organism evidence="9 10">
    <name type="scientific">Pontivivens insulae</name>
    <dbReference type="NCBI Taxonomy" id="1639689"/>
    <lineage>
        <taxon>Bacteria</taxon>
        <taxon>Pseudomonadati</taxon>
        <taxon>Pseudomonadota</taxon>
        <taxon>Alphaproteobacteria</taxon>
        <taxon>Rhodobacterales</taxon>
        <taxon>Paracoccaceae</taxon>
        <taxon>Pontivivens</taxon>
    </lineage>
</organism>
<dbReference type="NCBIfam" id="TIGR00369">
    <property type="entry name" value="unchar_dom_1"/>
    <property type="match status" value="1"/>
</dbReference>
<dbReference type="Gene3D" id="3.10.129.10">
    <property type="entry name" value="Hotdog Thioesterase"/>
    <property type="match status" value="1"/>
</dbReference>
<evidence type="ECO:0000256" key="5">
    <source>
        <dbReference type="ARBA" id="ARBA00038894"/>
    </source>
</evidence>
<dbReference type="EC" id="3.1.2.20" evidence="5"/>
<protein>
    <recommendedName>
        <fullName evidence="6">Medium/long-chain acyl-CoA thioesterase YigI</fullName>
        <ecNumber evidence="5">3.1.2.20</ecNumber>
    </recommendedName>
</protein>
<dbReference type="PANTHER" id="PTHR43240:SF20">
    <property type="entry name" value="MEDIUM_LONG-CHAIN ACYL-COA THIOESTERASE YIGI"/>
    <property type="match status" value="1"/>
</dbReference>
<dbReference type="PANTHER" id="PTHR43240">
    <property type="entry name" value="1,4-DIHYDROXY-2-NAPHTHOYL-COA THIOESTERASE 1"/>
    <property type="match status" value="1"/>
</dbReference>
<dbReference type="GO" id="GO:0052816">
    <property type="term" value="F:long-chain fatty acyl-CoA hydrolase activity"/>
    <property type="evidence" value="ECO:0007669"/>
    <property type="project" value="RHEA"/>
</dbReference>
<accession>A0A2R8A8P5</accession>
<dbReference type="InterPro" id="IPR006683">
    <property type="entry name" value="Thioestr_dom"/>
</dbReference>
<dbReference type="Pfam" id="PF03061">
    <property type="entry name" value="4HBT"/>
    <property type="match status" value="1"/>
</dbReference>
<evidence type="ECO:0000256" key="4">
    <source>
        <dbReference type="ARBA" id="ARBA00038381"/>
    </source>
</evidence>
<sequence length="139" mass="14673">MIPRNPQFEAACRAAFNRQGLMQTFGASISAIAPGLFEIKAPISPAVSQQHGYGHAGLTFAIGDSAAGFAAQTLIGADQSVLTVEMKINLMAPAQGTQLVANGRVLRAGRRVSTVETDVFDDQNRQVARLLGTMMILDG</sequence>
<evidence type="ECO:0000256" key="6">
    <source>
        <dbReference type="ARBA" id="ARBA00040062"/>
    </source>
</evidence>
<dbReference type="OrthoDB" id="9806185at2"/>
<evidence type="ECO:0000256" key="3">
    <source>
        <dbReference type="ARBA" id="ARBA00036002"/>
    </source>
</evidence>
<evidence type="ECO:0000259" key="8">
    <source>
        <dbReference type="Pfam" id="PF03061"/>
    </source>
</evidence>
<evidence type="ECO:0000256" key="7">
    <source>
        <dbReference type="ARBA" id="ARBA00048062"/>
    </source>
</evidence>
<evidence type="ECO:0000313" key="9">
    <source>
        <dbReference type="EMBL" id="SPF28596.1"/>
    </source>
</evidence>
<comment type="catalytic activity">
    <reaction evidence="2">
        <text>a fatty acyl-CoA + H2O = a fatty acid + CoA + H(+)</text>
        <dbReference type="Rhea" id="RHEA:16781"/>
        <dbReference type="ChEBI" id="CHEBI:15377"/>
        <dbReference type="ChEBI" id="CHEBI:15378"/>
        <dbReference type="ChEBI" id="CHEBI:28868"/>
        <dbReference type="ChEBI" id="CHEBI:57287"/>
        <dbReference type="ChEBI" id="CHEBI:77636"/>
        <dbReference type="EC" id="3.1.2.20"/>
    </reaction>
</comment>
<dbReference type="AlphaFoldDB" id="A0A2R8A8P5"/>
<keyword evidence="1 9" id="KW-0378">Hydrolase</keyword>
<dbReference type="SUPFAM" id="SSF54637">
    <property type="entry name" value="Thioesterase/thiol ester dehydrase-isomerase"/>
    <property type="match status" value="1"/>
</dbReference>
<feature type="domain" description="Thioesterase" evidence="8">
    <location>
        <begin position="51"/>
        <end position="127"/>
    </location>
</feature>
<dbReference type="InterPro" id="IPR003736">
    <property type="entry name" value="PAAI_dom"/>
</dbReference>
<comment type="catalytic activity">
    <reaction evidence="3">
        <text>a long-chain fatty acyl-CoA + H2O = a long-chain fatty acid + CoA + H(+)</text>
        <dbReference type="Rhea" id="RHEA:67680"/>
        <dbReference type="ChEBI" id="CHEBI:15377"/>
        <dbReference type="ChEBI" id="CHEBI:15378"/>
        <dbReference type="ChEBI" id="CHEBI:57287"/>
        <dbReference type="ChEBI" id="CHEBI:57560"/>
        <dbReference type="ChEBI" id="CHEBI:83139"/>
    </reaction>
</comment>
<evidence type="ECO:0000256" key="2">
    <source>
        <dbReference type="ARBA" id="ARBA00035880"/>
    </source>
</evidence>
<gene>
    <name evidence="9" type="primary">menI</name>
    <name evidence="9" type="ORF">POI8812_00898</name>
</gene>
<dbReference type="GO" id="GO:0052815">
    <property type="term" value="F:medium-chain fatty acyl-CoA hydrolase activity"/>
    <property type="evidence" value="ECO:0007669"/>
    <property type="project" value="RHEA"/>
</dbReference>
<comment type="similarity">
    <text evidence="4">Belongs to the YigI thioesterase family.</text>
</comment>
<proteinExistence type="inferred from homology"/>
<evidence type="ECO:0000256" key="1">
    <source>
        <dbReference type="ARBA" id="ARBA00022801"/>
    </source>
</evidence>
<evidence type="ECO:0000313" key="10">
    <source>
        <dbReference type="Proteomes" id="UP000244932"/>
    </source>
</evidence>
<name>A0A2R8A8P5_9RHOB</name>